<keyword evidence="2" id="KW-1133">Transmembrane helix</keyword>
<feature type="transmembrane region" description="Helical" evidence="2">
    <location>
        <begin position="20"/>
        <end position="43"/>
    </location>
</feature>
<feature type="region of interest" description="Disordered" evidence="1">
    <location>
        <begin position="127"/>
        <end position="180"/>
    </location>
</feature>
<keyword evidence="2" id="KW-0472">Membrane</keyword>
<evidence type="ECO:0000256" key="1">
    <source>
        <dbReference type="SAM" id="MobiDB-lite"/>
    </source>
</evidence>
<reference evidence="4" key="1">
    <citation type="submission" date="2016-11" db="UniProtKB">
        <authorList>
            <consortium name="WormBaseParasite"/>
        </authorList>
    </citation>
    <scope>IDENTIFICATION</scope>
</reference>
<dbReference type="AlphaFoldDB" id="A0A1I8JRB2"/>
<evidence type="ECO:0000313" key="3">
    <source>
        <dbReference type="Proteomes" id="UP000095280"/>
    </source>
</evidence>
<evidence type="ECO:0000313" key="4">
    <source>
        <dbReference type="WBParaSite" id="snap_masked-unitig_38601-processed-gene-0.1-mRNA-1"/>
    </source>
</evidence>
<protein>
    <submittedName>
        <fullName evidence="4">Uncharacterized protein</fullName>
    </submittedName>
</protein>
<sequence>MAFKLIFLWLFWLLHIRCCLLLGFLSFNLLSFFYILSAFYLFAKAHTEPQVVRSGTKDLFYTTDEHGNKVHQQPRLCFEQGGVLGVLKANEFAQKPSQVLRKTIGNLSRRQSRSYSATEDEAYRRISAENRPPSSLASSDEFQVSSSHPTSQYRRLTITEEEDSSETVGAAAETEESSGVAALGSDQDAELLESLNALKSAETVEDEAIEDDDKPKQPRCQAAFKLLQLTPKAARLSEAEPLLHDDSDSPRPVVRVQLTIRNFPEELISPGRVGARELETVQPLQPTGSWSQTMSRLALLLQYLQLANNVPMMTRPLQLRRRQAPSSASAADARPPRSCGTVLTLPPVSRILIKKLPPGSVSRSMCDLYSSMFAFESCRLLIIFFGYTSGFADSGISRKYIAESFVIKLFLHIPSAILLRPIGSQNSIPAIQSSPVPPAIAYAKERHSPNELRRNGLVQLAFRLECLREKDSGVARTVGVQAGPACSGSDMRIELPARSLLLRGDSTVMTGLTGLPKELIDLRTPISLEAKLNSSGQSSDISWWQLSDLLQRQATCAQAIILNPPTEGEAHDSLRLVLLSSQRSRSENRLIQAIQKSAFLSSAAMLFEYPADDDADSDGGGARGGASAKSRTKTE</sequence>
<keyword evidence="3" id="KW-1185">Reference proteome</keyword>
<accession>A0A1I8JRB2</accession>
<dbReference type="Proteomes" id="UP000095280">
    <property type="component" value="Unplaced"/>
</dbReference>
<proteinExistence type="predicted"/>
<feature type="region of interest" description="Disordered" evidence="1">
    <location>
        <begin position="611"/>
        <end position="635"/>
    </location>
</feature>
<dbReference type="WBParaSite" id="snap_masked-unitig_38601-processed-gene-0.1-mRNA-1">
    <property type="protein sequence ID" value="snap_masked-unitig_38601-processed-gene-0.1-mRNA-1"/>
    <property type="gene ID" value="snap_masked-unitig_38601-processed-gene-0.1"/>
</dbReference>
<keyword evidence="2" id="KW-0812">Transmembrane</keyword>
<organism evidence="3 4">
    <name type="scientific">Macrostomum lignano</name>
    <dbReference type="NCBI Taxonomy" id="282301"/>
    <lineage>
        <taxon>Eukaryota</taxon>
        <taxon>Metazoa</taxon>
        <taxon>Spiralia</taxon>
        <taxon>Lophotrochozoa</taxon>
        <taxon>Platyhelminthes</taxon>
        <taxon>Rhabditophora</taxon>
        <taxon>Macrostomorpha</taxon>
        <taxon>Macrostomida</taxon>
        <taxon>Macrostomidae</taxon>
        <taxon>Macrostomum</taxon>
    </lineage>
</organism>
<feature type="compositionally biased region" description="Polar residues" evidence="1">
    <location>
        <begin position="132"/>
        <end position="154"/>
    </location>
</feature>
<name>A0A1I8JRB2_9PLAT</name>
<evidence type="ECO:0000256" key="2">
    <source>
        <dbReference type="SAM" id="Phobius"/>
    </source>
</evidence>